<feature type="binding site" evidence="3">
    <location>
        <position position="10"/>
    </location>
    <ligand>
        <name>substrate</name>
    </ligand>
</feature>
<comment type="caution">
    <text evidence="5">The sequence shown here is derived from an EMBL/GenBank/DDBJ whole genome shotgun (WGS) entry which is preliminary data.</text>
</comment>
<keyword evidence="6" id="KW-1185">Reference proteome</keyword>
<protein>
    <submittedName>
        <fullName evidence="5">Carboxylesterase</fullName>
    </submittedName>
</protein>
<gene>
    <name evidence="5" type="ORF">DRW41_21230</name>
</gene>
<dbReference type="GO" id="GO:0052689">
    <property type="term" value="F:carboxylic ester hydrolase activity"/>
    <property type="evidence" value="ECO:0007669"/>
    <property type="project" value="InterPro"/>
</dbReference>
<dbReference type="PANTHER" id="PTHR43798">
    <property type="entry name" value="MONOACYLGLYCEROL LIPASE"/>
    <property type="match status" value="1"/>
</dbReference>
<dbReference type="RefSeq" id="WP_115454021.1">
    <property type="nucleotide sequence ID" value="NZ_QNQT01000017.1"/>
</dbReference>
<feature type="binding site" evidence="3">
    <location>
        <position position="80"/>
    </location>
    <ligand>
        <name>substrate</name>
    </ligand>
</feature>
<dbReference type="Proteomes" id="UP000257144">
    <property type="component" value="Unassembled WGS sequence"/>
</dbReference>
<dbReference type="InterPro" id="IPR012354">
    <property type="entry name" value="Esterase_lipase"/>
</dbReference>
<dbReference type="EMBL" id="QNQT01000017">
    <property type="protein sequence ID" value="RDU34845.1"/>
    <property type="molecule type" value="Genomic_DNA"/>
</dbReference>
<dbReference type="Gene3D" id="3.40.50.1820">
    <property type="entry name" value="alpha/beta hydrolase"/>
    <property type="match status" value="1"/>
</dbReference>
<reference evidence="5 6" key="1">
    <citation type="submission" date="2018-07" db="EMBL/GenBank/DDBJ databases">
        <title>Bacillus sp. YLB-04 draft genome sequence.</title>
        <authorList>
            <person name="Yu L."/>
            <person name="Tang X."/>
        </authorList>
    </citation>
    <scope>NUCLEOTIDE SEQUENCE [LARGE SCALE GENOMIC DNA]</scope>
    <source>
        <strain evidence="5 6">YLB-04</strain>
    </source>
</reference>
<feature type="active site" description="Nucleophile" evidence="2">
    <location>
        <position position="79"/>
    </location>
</feature>
<evidence type="ECO:0000256" key="3">
    <source>
        <dbReference type="PIRSR" id="PIRSR017388-2"/>
    </source>
</evidence>
<proteinExistence type="predicted"/>
<evidence type="ECO:0000256" key="2">
    <source>
        <dbReference type="PIRSR" id="PIRSR017388-1"/>
    </source>
</evidence>
<dbReference type="GO" id="GO:0016020">
    <property type="term" value="C:membrane"/>
    <property type="evidence" value="ECO:0007669"/>
    <property type="project" value="TreeGrafter"/>
</dbReference>
<dbReference type="PANTHER" id="PTHR43798:SF31">
    <property type="entry name" value="AB HYDROLASE SUPERFAMILY PROTEIN YCLE"/>
    <property type="match status" value="1"/>
</dbReference>
<dbReference type="AlphaFoldDB" id="A0A3D8GK64"/>
<evidence type="ECO:0000259" key="4">
    <source>
        <dbReference type="Pfam" id="PF12146"/>
    </source>
</evidence>
<feature type="active site" description="Charge relay system" evidence="2">
    <location>
        <position position="178"/>
    </location>
</feature>
<dbReference type="Pfam" id="PF12146">
    <property type="entry name" value="Hydrolase_4"/>
    <property type="match status" value="1"/>
</dbReference>
<name>A0A3D8GK64_9BACI</name>
<dbReference type="InterPro" id="IPR050266">
    <property type="entry name" value="AB_hydrolase_sf"/>
</dbReference>
<evidence type="ECO:0000313" key="5">
    <source>
        <dbReference type="EMBL" id="RDU34845.1"/>
    </source>
</evidence>
<dbReference type="OrthoDB" id="9786110at2"/>
<dbReference type="SUPFAM" id="SSF53474">
    <property type="entry name" value="alpha/beta-Hydrolases"/>
    <property type="match status" value="1"/>
</dbReference>
<organism evidence="5 6">
    <name type="scientific">Neobacillus piezotolerans</name>
    <dbReference type="NCBI Taxonomy" id="2259171"/>
    <lineage>
        <taxon>Bacteria</taxon>
        <taxon>Bacillati</taxon>
        <taxon>Bacillota</taxon>
        <taxon>Bacilli</taxon>
        <taxon>Bacillales</taxon>
        <taxon>Bacillaceae</taxon>
        <taxon>Neobacillus</taxon>
    </lineage>
</organism>
<keyword evidence="1" id="KW-0378">Hydrolase</keyword>
<accession>A0A3D8GK64</accession>
<dbReference type="InterPro" id="IPR022742">
    <property type="entry name" value="Hydrolase_4"/>
</dbReference>
<feature type="active site" description="Charge relay system" evidence="2">
    <location>
        <position position="208"/>
    </location>
</feature>
<evidence type="ECO:0000256" key="1">
    <source>
        <dbReference type="ARBA" id="ARBA00022801"/>
    </source>
</evidence>
<dbReference type="InterPro" id="IPR029058">
    <property type="entry name" value="AB_hydrolase_fold"/>
</dbReference>
<evidence type="ECO:0000313" key="6">
    <source>
        <dbReference type="Proteomes" id="UP000257144"/>
    </source>
</evidence>
<dbReference type="PIRSF" id="PIRSF017388">
    <property type="entry name" value="Esterase_lipase"/>
    <property type="match status" value="1"/>
</dbReference>
<sequence>MIGCLFIHGFTGAPYEVEPLADYLKSMHPGWAFRIPTLPGHGETLSLRGIKFNEWISCAEKEYLELAEQCDQVYVIGFSMGGLIAGYLAANYKVDKLVLLSAAAYYLNPRQMAAELREMARDLINGTLEENELFLRYKRKITETPLSAALQFRKLVGFIRPQLSLIKTPTFIAQGESDGLVPPKSAEFLYESISSEKKQLSYIKESAHHICHCRERTALFSQVDDFLEGIPALPESC</sequence>
<feature type="domain" description="Serine aminopeptidase S33" evidence="4">
    <location>
        <begin position="4"/>
        <end position="211"/>
    </location>
</feature>